<evidence type="ECO:0000256" key="2">
    <source>
        <dbReference type="ARBA" id="ARBA00022803"/>
    </source>
</evidence>
<dbReference type="PROSITE" id="PS50293">
    <property type="entry name" value="TPR_REGION"/>
    <property type="match status" value="1"/>
</dbReference>
<evidence type="ECO:0000256" key="3">
    <source>
        <dbReference type="PROSITE-ProRule" id="PRU00339"/>
    </source>
</evidence>
<dbReference type="PANTHER" id="PTHR44943">
    <property type="entry name" value="CELLULOSE SYNTHASE OPERON PROTEIN C"/>
    <property type="match status" value="1"/>
</dbReference>
<evidence type="ECO:0000313" key="4">
    <source>
        <dbReference type="EMBL" id="TDQ67622.1"/>
    </source>
</evidence>
<sequence>MTLIKSEYSLCCADLRFSDIFRAVNLFVSTVRSAKMNHTDKRYEQGKALLSEGRNDEAITVLESLTQDMPKFKKAWEKLSFAYLNSGRPEDAVRCYEEVLIRYPKDAFALYQKSVLEEKTGQLDAALESIEKALKYEPENAEYLYSKGFVLYRKKRLNDAIGWFDKALHIDPFFFAAADYKCLCLMTLGIYDELIFSCSDYIDRFKDFTGQAPSVDVDHGGELFGKESEVIQKEDIWHLYSYLSFSYMKLGAFRQAEEILLKELEFDYEKSRVYYYLGLVQNALDKYEQAASSYELSLESEPDFTAARINLGLVYAKAAEAETRNAGSISARADELFQKSLSVLEDVLKTESENLSVLYEAGRIYLKLGDIEKAEKAFEDVLRLDPGFVPVYEYLAKMKFNSGDYETALSYLSDAQIKDPFNYEVMNLTGVIYSKKGDNEFALKCLKHAEMLDPACPKAHYNKALIFMKEERFEEAAAELSQVHETNAEENGISYAKVLNFYGTALQNLNRSEEALAVFEQLQAMTPEDESVSEIVFCLKNEVKL</sequence>
<keyword evidence="1" id="KW-0677">Repeat</keyword>
<comment type="caution">
    <text evidence="4">The sequence shown here is derived from an EMBL/GenBank/DDBJ whole genome shotgun (WGS) entry which is preliminary data.</text>
</comment>
<feature type="repeat" description="TPR" evidence="3">
    <location>
        <begin position="496"/>
        <end position="529"/>
    </location>
</feature>
<dbReference type="InterPro" id="IPR019734">
    <property type="entry name" value="TPR_rpt"/>
</dbReference>
<dbReference type="AlphaFoldDB" id="A0A484F299"/>
<organism evidence="4 5">
    <name type="scientific">Methanimicrococcus blatticola</name>
    <dbReference type="NCBI Taxonomy" id="91560"/>
    <lineage>
        <taxon>Archaea</taxon>
        <taxon>Methanobacteriati</taxon>
        <taxon>Methanobacteriota</taxon>
        <taxon>Stenosarchaea group</taxon>
        <taxon>Methanomicrobia</taxon>
        <taxon>Methanosarcinales</taxon>
        <taxon>Methanosarcinaceae</taxon>
        <taxon>Methanimicrococcus</taxon>
    </lineage>
</organism>
<dbReference type="Pfam" id="PF14559">
    <property type="entry name" value="TPR_19"/>
    <property type="match status" value="1"/>
</dbReference>
<evidence type="ECO:0000313" key="5">
    <source>
        <dbReference type="Proteomes" id="UP000294855"/>
    </source>
</evidence>
<dbReference type="RefSeq" id="WP_133518036.1">
    <property type="nucleotide sequence ID" value="NZ_JAHDUW010000008.1"/>
</dbReference>
<keyword evidence="5" id="KW-1185">Reference proteome</keyword>
<protein>
    <submittedName>
        <fullName evidence="4">Flp pilus assembly protein TadD</fullName>
    </submittedName>
</protein>
<dbReference type="PROSITE" id="PS50005">
    <property type="entry name" value="TPR"/>
    <property type="match status" value="6"/>
</dbReference>
<feature type="repeat" description="TPR" evidence="3">
    <location>
        <begin position="271"/>
        <end position="304"/>
    </location>
</feature>
<dbReference type="Proteomes" id="UP000294855">
    <property type="component" value="Unassembled WGS sequence"/>
</dbReference>
<dbReference type="PANTHER" id="PTHR44943:SF8">
    <property type="entry name" value="TPR REPEAT-CONTAINING PROTEIN MJ0263"/>
    <property type="match status" value="1"/>
</dbReference>
<dbReference type="InterPro" id="IPR051685">
    <property type="entry name" value="Ycf3/AcsC/BcsC/TPR_MFPF"/>
</dbReference>
<evidence type="ECO:0000256" key="1">
    <source>
        <dbReference type="ARBA" id="ARBA00022737"/>
    </source>
</evidence>
<proteinExistence type="predicted"/>
<dbReference type="InterPro" id="IPR011990">
    <property type="entry name" value="TPR-like_helical_dom_sf"/>
</dbReference>
<feature type="repeat" description="TPR" evidence="3">
    <location>
        <begin position="141"/>
        <end position="174"/>
    </location>
</feature>
<feature type="repeat" description="TPR" evidence="3">
    <location>
        <begin position="355"/>
        <end position="388"/>
    </location>
</feature>
<dbReference type="SMART" id="SM00028">
    <property type="entry name" value="TPR"/>
    <property type="match status" value="10"/>
</dbReference>
<name>A0A484F299_9EURY</name>
<feature type="repeat" description="TPR" evidence="3">
    <location>
        <begin position="73"/>
        <end position="106"/>
    </location>
</feature>
<keyword evidence="2 3" id="KW-0802">TPR repeat</keyword>
<dbReference type="Pfam" id="PF13432">
    <property type="entry name" value="TPR_16"/>
    <property type="match status" value="2"/>
</dbReference>
<dbReference type="Gene3D" id="1.25.40.10">
    <property type="entry name" value="Tetratricopeptide repeat domain"/>
    <property type="match status" value="3"/>
</dbReference>
<feature type="repeat" description="TPR" evidence="3">
    <location>
        <begin position="107"/>
        <end position="140"/>
    </location>
</feature>
<accession>A0A484F299</accession>
<dbReference type="Pfam" id="PF13181">
    <property type="entry name" value="TPR_8"/>
    <property type="match status" value="3"/>
</dbReference>
<dbReference type="SUPFAM" id="SSF48452">
    <property type="entry name" value="TPR-like"/>
    <property type="match status" value="2"/>
</dbReference>
<dbReference type="EMBL" id="SNYS01000011">
    <property type="protein sequence ID" value="TDQ67622.1"/>
    <property type="molecule type" value="Genomic_DNA"/>
</dbReference>
<reference evidence="4 5" key="1">
    <citation type="submission" date="2019-03" db="EMBL/GenBank/DDBJ databases">
        <title>Genomic Encyclopedia of Type Strains, Phase IV (KMG-IV): sequencing the most valuable type-strain genomes for metagenomic binning, comparative biology and taxonomic classification.</title>
        <authorList>
            <person name="Goeker M."/>
        </authorList>
    </citation>
    <scope>NUCLEOTIDE SEQUENCE [LARGE SCALE GENOMIC DNA]</scope>
    <source>
        <strain evidence="4 5">DSM 13328</strain>
    </source>
</reference>
<gene>
    <name evidence="4" type="ORF">C7391_1598</name>
</gene>